<evidence type="ECO:0000313" key="1">
    <source>
        <dbReference type="EMBL" id="MFD1706896.1"/>
    </source>
</evidence>
<sequence length="84" mass="9923">MLAMSEINCIKLLRNQKSFSINKIAKTLGINWRTAKKYADYDQVPQENVQKKSGMMYEEPWGEIVSDWLAEDEKLKRKSRRTNK</sequence>
<proteinExistence type="predicted"/>
<evidence type="ECO:0000313" key="2">
    <source>
        <dbReference type="Proteomes" id="UP001597301"/>
    </source>
</evidence>
<gene>
    <name evidence="1" type="ORF">ACFSCZ_09150</name>
</gene>
<organism evidence="1 2">
    <name type="scientific">Siminovitchia sediminis</name>
    <dbReference type="NCBI Taxonomy" id="1274353"/>
    <lineage>
        <taxon>Bacteria</taxon>
        <taxon>Bacillati</taxon>
        <taxon>Bacillota</taxon>
        <taxon>Bacilli</taxon>
        <taxon>Bacillales</taxon>
        <taxon>Bacillaceae</taxon>
        <taxon>Siminovitchia</taxon>
    </lineage>
</organism>
<reference evidence="2" key="1">
    <citation type="journal article" date="2019" name="Int. J. Syst. Evol. Microbiol.">
        <title>The Global Catalogue of Microorganisms (GCM) 10K type strain sequencing project: providing services to taxonomists for standard genome sequencing and annotation.</title>
        <authorList>
            <consortium name="The Broad Institute Genomics Platform"/>
            <consortium name="The Broad Institute Genome Sequencing Center for Infectious Disease"/>
            <person name="Wu L."/>
            <person name="Ma J."/>
        </authorList>
    </citation>
    <scope>NUCLEOTIDE SEQUENCE [LARGE SCALE GENOMIC DNA]</scope>
    <source>
        <strain evidence="2">CGMCC 1.12295</strain>
    </source>
</reference>
<name>A0ABW4KI26_9BACI</name>
<dbReference type="EMBL" id="JBHUEO010000020">
    <property type="protein sequence ID" value="MFD1706896.1"/>
    <property type="molecule type" value="Genomic_DNA"/>
</dbReference>
<dbReference type="Proteomes" id="UP001597301">
    <property type="component" value="Unassembled WGS sequence"/>
</dbReference>
<comment type="caution">
    <text evidence="1">The sequence shown here is derived from an EMBL/GenBank/DDBJ whole genome shotgun (WGS) entry which is preliminary data.</text>
</comment>
<protein>
    <submittedName>
        <fullName evidence="1">IS21 family transposase</fullName>
    </submittedName>
</protein>
<accession>A0ABW4KI26</accession>
<feature type="non-terminal residue" evidence="1">
    <location>
        <position position="84"/>
    </location>
</feature>
<keyword evidence="2" id="KW-1185">Reference proteome</keyword>